<comment type="caution">
    <text evidence="1">The sequence shown here is derived from an EMBL/GenBank/DDBJ whole genome shotgun (WGS) entry which is preliminary data.</text>
</comment>
<keyword evidence="2" id="KW-1185">Reference proteome</keyword>
<dbReference type="Proteomes" id="UP001603978">
    <property type="component" value="Unassembled WGS sequence"/>
</dbReference>
<dbReference type="EMBL" id="JBICRM010000012">
    <property type="protein sequence ID" value="MFG1705831.1"/>
    <property type="molecule type" value="Genomic_DNA"/>
</dbReference>
<gene>
    <name evidence="1" type="ORF">ACFLIM_21790</name>
</gene>
<proteinExistence type="predicted"/>
<reference evidence="1 2" key="1">
    <citation type="submission" date="2024-10" db="EMBL/GenBank/DDBJ databases">
        <authorList>
            <person name="Topkara A.R."/>
            <person name="Saygin H."/>
        </authorList>
    </citation>
    <scope>NUCLEOTIDE SEQUENCE [LARGE SCALE GENOMIC DNA]</scope>
    <source>
        <strain evidence="1 2">M3C6</strain>
    </source>
</reference>
<name>A0ABW7AES6_9ACTN</name>
<accession>A0ABW7AES6</accession>
<evidence type="ECO:0000313" key="2">
    <source>
        <dbReference type="Proteomes" id="UP001603978"/>
    </source>
</evidence>
<protein>
    <submittedName>
        <fullName evidence="1">Uncharacterized protein</fullName>
    </submittedName>
</protein>
<organism evidence="1 2">
    <name type="scientific">Nonomuraea marmarensis</name>
    <dbReference type="NCBI Taxonomy" id="3351344"/>
    <lineage>
        <taxon>Bacteria</taxon>
        <taxon>Bacillati</taxon>
        <taxon>Actinomycetota</taxon>
        <taxon>Actinomycetes</taxon>
        <taxon>Streptosporangiales</taxon>
        <taxon>Streptosporangiaceae</taxon>
        <taxon>Nonomuraea</taxon>
    </lineage>
</organism>
<dbReference type="RefSeq" id="WP_393168146.1">
    <property type="nucleotide sequence ID" value="NZ_JBICRM010000012.1"/>
</dbReference>
<evidence type="ECO:0000313" key="1">
    <source>
        <dbReference type="EMBL" id="MFG1705831.1"/>
    </source>
</evidence>
<sequence length="114" mass="12262">MDAGARGARLAAGVSLVLAAGRLRDQAADGDAAFPAARRRLAARWEAGGTRLAAGVGFDTGPPRAADVSDVRVVAAPVEQEGRPAVRRALLPARRLRLRLQRLLRLLWLFMRLM</sequence>